<evidence type="ECO:0000256" key="2">
    <source>
        <dbReference type="ARBA" id="ARBA00007703"/>
    </source>
</evidence>
<dbReference type="InterPro" id="IPR007809">
    <property type="entry name" value="FlgN-like"/>
</dbReference>
<comment type="caution">
    <text evidence="4">The sequence shown here is derived from an EMBL/GenBank/DDBJ whole genome shotgun (WGS) entry which is preliminary data.</text>
</comment>
<keyword evidence="4" id="KW-0966">Cell projection</keyword>
<dbReference type="eggNOG" id="ENOG5033AIS">
    <property type="taxonomic scope" value="Bacteria"/>
</dbReference>
<keyword evidence="5" id="KW-1185">Reference proteome</keyword>
<dbReference type="EMBL" id="JGVK01000029">
    <property type="protein sequence ID" value="KEY90977.1"/>
    <property type="molecule type" value="Genomic_DNA"/>
</dbReference>
<dbReference type="Proteomes" id="UP000053784">
    <property type="component" value="Unassembled WGS sequence"/>
</dbReference>
<reference evidence="4 5" key="1">
    <citation type="submission" date="2014-03" db="EMBL/GenBank/DDBJ databases">
        <title>Selection and divergence in the genomes of co-occurring obligate luminous symbionts with specific hosts.</title>
        <authorList>
            <person name="Hendry T.A."/>
            <person name="de Wet J.R."/>
            <person name="Dunlap P.V."/>
        </authorList>
    </citation>
    <scope>NUCLEOTIDE SEQUENCE [LARGE SCALE GENOMIC DNA]</scope>
    <source>
        <strain evidence="4 5">Ppalp.1</strain>
    </source>
</reference>
<dbReference type="RefSeq" id="WP_034414945.1">
    <property type="nucleotide sequence ID" value="NZ_JGVK01000029.1"/>
</dbReference>
<organism evidence="4 5">
    <name type="scientific">Candidatus Photodesmus blepharonis</name>
    <dbReference type="NCBI Taxonomy" id="1179155"/>
    <lineage>
        <taxon>Bacteria</taxon>
        <taxon>Pseudomonadati</taxon>
        <taxon>Pseudomonadota</taxon>
        <taxon>Gammaproteobacteria</taxon>
        <taxon>Vibrionales</taxon>
        <taxon>Vibrionaceae</taxon>
        <taxon>Candidatus Photodesmus</taxon>
    </lineage>
</organism>
<protein>
    <submittedName>
        <fullName evidence="4">Flagellar biosynthesis protein</fullName>
    </submittedName>
</protein>
<dbReference type="AlphaFoldDB" id="A0A084CME8"/>
<name>A0A084CME8_9GAMM</name>
<accession>A0A084CME8</accession>
<dbReference type="InterPro" id="IPR036679">
    <property type="entry name" value="FlgN-like_sf"/>
</dbReference>
<dbReference type="Gene3D" id="1.20.58.300">
    <property type="entry name" value="FlgN-like"/>
    <property type="match status" value="1"/>
</dbReference>
<proteinExistence type="inferred from homology"/>
<dbReference type="STRING" id="1179155.CF67_06022"/>
<comment type="similarity">
    <text evidence="2">Belongs to the FlgN family.</text>
</comment>
<evidence type="ECO:0000256" key="1">
    <source>
        <dbReference type="ARBA" id="ARBA00002397"/>
    </source>
</evidence>
<evidence type="ECO:0000256" key="3">
    <source>
        <dbReference type="ARBA" id="ARBA00022795"/>
    </source>
</evidence>
<evidence type="ECO:0000313" key="4">
    <source>
        <dbReference type="EMBL" id="KEY90977.1"/>
    </source>
</evidence>
<keyword evidence="3" id="KW-1005">Bacterial flagellum biogenesis</keyword>
<evidence type="ECO:0000313" key="5">
    <source>
        <dbReference type="Proteomes" id="UP000053784"/>
    </source>
</evidence>
<comment type="function">
    <text evidence="1">Required for the efficient initiation of filament assembly.</text>
</comment>
<keyword evidence="4" id="KW-0282">Flagellum</keyword>
<gene>
    <name evidence="4" type="primary">flgN</name>
    <name evidence="4" type="ORF">CF67_06022</name>
</gene>
<keyword evidence="4" id="KW-0969">Cilium</keyword>
<dbReference type="Pfam" id="PF05130">
    <property type="entry name" value="FlgN"/>
    <property type="match status" value="1"/>
</dbReference>
<dbReference type="OrthoDB" id="5900563at2"/>
<dbReference type="SUPFAM" id="SSF140566">
    <property type="entry name" value="FlgN-like"/>
    <property type="match status" value="1"/>
</dbReference>
<dbReference type="GO" id="GO:0044780">
    <property type="term" value="P:bacterial-type flagellum assembly"/>
    <property type="evidence" value="ECO:0007669"/>
    <property type="project" value="InterPro"/>
</dbReference>
<sequence length="141" mass="15995">METLFSLLEFQLKNADKLSDLLTKEKLAVAYRISNDIEQLAKEKITLINQLKKTDNRIGAHPDILTLTEDKYLKGIVERIRTIIHDCKQANLINGEALNRTKLSFNRLNSLIQQEQSNTGITYNSIGQKNSRPTLGTNIKA</sequence>